<evidence type="ECO:0000259" key="1">
    <source>
        <dbReference type="PROSITE" id="PS50181"/>
    </source>
</evidence>
<dbReference type="SUPFAM" id="SSF52047">
    <property type="entry name" value="RNI-like"/>
    <property type="match status" value="1"/>
</dbReference>
<feature type="domain" description="F-box" evidence="1">
    <location>
        <begin position="1"/>
        <end position="44"/>
    </location>
</feature>
<protein>
    <submittedName>
        <fullName evidence="2">7218_t:CDS:1</fullName>
    </submittedName>
</protein>
<reference evidence="2" key="1">
    <citation type="submission" date="2021-06" db="EMBL/GenBank/DDBJ databases">
        <authorList>
            <person name="Kallberg Y."/>
            <person name="Tangrot J."/>
            <person name="Rosling A."/>
        </authorList>
    </citation>
    <scope>NUCLEOTIDE SEQUENCE</scope>
    <source>
        <strain evidence="2">87-6 pot B 2015</strain>
    </source>
</reference>
<dbReference type="PANTHER" id="PTHR38926:SF5">
    <property type="entry name" value="F-BOX AND LEUCINE-RICH REPEAT PROTEIN 6"/>
    <property type="match status" value="1"/>
</dbReference>
<dbReference type="SMART" id="SM00256">
    <property type="entry name" value="FBOX"/>
    <property type="match status" value="1"/>
</dbReference>
<keyword evidence="3" id="KW-1185">Reference proteome</keyword>
<comment type="caution">
    <text evidence="2">The sequence shown here is derived from an EMBL/GenBank/DDBJ whole genome shotgun (WGS) entry which is preliminary data.</text>
</comment>
<dbReference type="AlphaFoldDB" id="A0A9N9N8W0"/>
<dbReference type="PROSITE" id="PS50181">
    <property type="entry name" value="FBOX"/>
    <property type="match status" value="1"/>
</dbReference>
<sequence length="464" mass="53707">MPRHLPTDCLNDIFEHLENKDLRTCLLVNSLWNVISVRILWRTIQNFNTLIACLPNDSKEILQANEIIISTSRPPLFNYITFINCLSVNDVGEAIENFLGYRQLITPQWVDKNKIMVMTREIFKMLMNQISLKSLSFYSGSVSISTYPGAVECLRNLSEFTCSSNISSEFFHQLSRICHNLQSLKITFERSISNGLTDLITVQKNLRHFDVLKKYFDEDLDLTRSLTRLPNTLTKLHIDGDYLPLSTIIHKLTNLQELVLSCDNEDFEGIQHLELPHLQILEFKRKYPNSKYLIKFLEKNGKNLKVIDLGKLGNGSLHFTISKFCPNLKSLITMINRLEPLKDVLNNCQQLESIDIFCGYHGSLSERLLLKTIVDCSPERFHELKLDFGHYIFPEPPSHWGLMSIFERWANRVPCIPLTLTIITNLYDSEVDVEVNEIIEKYKKLGVIKECKINNVYFVRSGCH</sequence>
<dbReference type="Proteomes" id="UP000789375">
    <property type="component" value="Unassembled WGS sequence"/>
</dbReference>
<evidence type="ECO:0000313" key="2">
    <source>
        <dbReference type="EMBL" id="CAG8712920.1"/>
    </source>
</evidence>
<proteinExistence type="predicted"/>
<accession>A0A9N9N8W0</accession>
<evidence type="ECO:0000313" key="3">
    <source>
        <dbReference type="Proteomes" id="UP000789375"/>
    </source>
</evidence>
<gene>
    <name evidence="2" type="ORF">FMOSSE_LOCUS14442</name>
</gene>
<dbReference type="InterPro" id="IPR036047">
    <property type="entry name" value="F-box-like_dom_sf"/>
</dbReference>
<dbReference type="PANTHER" id="PTHR38926">
    <property type="entry name" value="F-BOX DOMAIN CONTAINING PROTEIN, EXPRESSED"/>
    <property type="match status" value="1"/>
</dbReference>
<dbReference type="Pfam" id="PF12937">
    <property type="entry name" value="F-box-like"/>
    <property type="match status" value="1"/>
</dbReference>
<dbReference type="EMBL" id="CAJVPP010011088">
    <property type="protein sequence ID" value="CAG8712920.1"/>
    <property type="molecule type" value="Genomic_DNA"/>
</dbReference>
<name>A0A9N9N8W0_FUNMO</name>
<dbReference type="InterPro" id="IPR032675">
    <property type="entry name" value="LRR_dom_sf"/>
</dbReference>
<organism evidence="2 3">
    <name type="scientific">Funneliformis mosseae</name>
    <name type="common">Endomycorrhizal fungus</name>
    <name type="synonym">Glomus mosseae</name>
    <dbReference type="NCBI Taxonomy" id="27381"/>
    <lineage>
        <taxon>Eukaryota</taxon>
        <taxon>Fungi</taxon>
        <taxon>Fungi incertae sedis</taxon>
        <taxon>Mucoromycota</taxon>
        <taxon>Glomeromycotina</taxon>
        <taxon>Glomeromycetes</taxon>
        <taxon>Glomerales</taxon>
        <taxon>Glomeraceae</taxon>
        <taxon>Funneliformis</taxon>
    </lineage>
</organism>
<dbReference type="InterPro" id="IPR001810">
    <property type="entry name" value="F-box_dom"/>
</dbReference>
<dbReference type="SUPFAM" id="SSF81383">
    <property type="entry name" value="F-box domain"/>
    <property type="match status" value="1"/>
</dbReference>
<dbReference type="Gene3D" id="3.80.10.10">
    <property type="entry name" value="Ribonuclease Inhibitor"/>
    <property type="match status" value="1"/>
</dbReference>